<proteinExistence type="predicted"/>
<dbReference type="Gene3D" id="1.10.10.10">
    <property type="entry name" value="Winged helix-like DNA-binding domain superfamily/Winged helix DNA-binding domain"/>
    <property type="match status" value="1"/>
</dbReference>
<evidence type="ECO:0000259" key="4">
    <source>
        <dbReference type="PROSITE" id="PS50995"/>
    </source>
</evidence>
<dbReference type="RefSeq" id="WP_127765285.1">
    <property type="nucleotide sequence ID" value="NZ_SADE01000002.1"/>
</dbReference>
<protein>
    <submittedName>
        <fullName evidence="5">MarR family transcriptional regulator</fullName>
    </submittedName>
</protein>
<dbReference type="OrthoDB" id="32523at2"/>
<dbReference type="PROSITE" id="PS01117">
    <property type="entry name" value="HTH_MARR_1"/>
    <property type="match status" value="1"/>
</dbReference>
<keyword evidence="1" id="KW-0805">Transcription regulation</keyword>
<reference evidence="6" key="1">
    <citation type="submission" date="2019-01" db="EMBL/GenBank/DDBJ databases">
        <title>Gri0909 isolated from a small marine red alga.</title>
        <authorList>
            <person name="Kim J."/>
            <person name="Jeong S.E."/>
            <person name="Jeon C.O."/>
        </authorList>
    </citation>
    <scope>NUCLEOTIDE SEQUENCE [LARGE SCALE GENOMIC DNA]</scope>
    <source>
        <strain evidence="6">Gri0909</strain>
    </source>
</reference>
<dbReference type="EMBL" id="SADE01000002">
    <property type="protein sequence ID" value="RVU35808.1"/>
    <property type="molecule type" value="Genomic_DNA"/>
</dbReference>
<dbReference type="AlphaFoldDB" id="A0A3S3UN16"/>
<dbReference type="SMART" id="SM00347">
    <property type="entry name" value="HTH_MARR"/>
    <property type="match status" value="1"/>
</dbReference>
<dbReference type="InterPro" id="IPR036388">
    <property type="entry name" value="WH-like_DNA-bd_sf"/>
</dbReference>
<evidence type="ECO:0000256" key="1">
    <source>
        <dbReference type="ARBA" id="ARBA00023015"/>
    </source>
</evidence>
<organism evidence="5 6">
    <name type="scientific">Hwanghaeella grinnelliae</name>
    <dbReference type="NCBI Taxonomy" id="2500179"/>
    <lineage>
        <taxon>Bacteria</taxon>
        <taxon>Pseudomonadati</taxon>
        <taxon>Pseudomonadota</taxon>
        <taxon>Alphaproteobacteria</taxon>
        <taxon>Rhodospirillales</taxon>
        <taxon>Rhodospirillaceae</taxon>
        <taxon>Hwanghaeella</taxon>
    </lineage>
</organism>
<evidence type="ECO:0000313" key="6">
    <source>
        <dbReference type="Proteomes" id="UP000287447"/>
    </source>
</evidence>
<dbReference type="InterPro" id="IPR000835">
    <property type="entry name" value="HTH_MarR-typ"/>
</dbReference>
<evidence type="ECO:0000313" key="5">
    <source>
        <dbReference type="EMBL" id="RVU35808.1"/>
    </source>
</evidence>
<dbReference type="PANTHER" id="PTHR42756">
    <property type="entry name" value="TRANSCRIPTIONAL REGULATOR, MARR"/>
    <property type="match status" value="1"/>
</dbReference>
<dbReference type="PRINTS" id="PR00598">
    <property type="entry name" value="HTHMARR"/>
</dbReference>
<comment type="caution">
    <text evidence="5">The sequence shown here is derived from an EMBL/GenBank/DDBJ whole genome shotgun (WGS) entry which is preliminary data.</text>
</comment>
<evidence type="ECO:0000256" key="3">
    <source>
        <dbReference type="ARBA" id="ARBA00023163"/>
    </source>
</evidence>
<evidence type="ECO:0000256" key="2">
    <source>
        <dbReference type="ARBA" id="ARBA00023125"/>
    </source>
</evidence>
<feature type="domain" description="HTH marR-type" evidence="4">
    <location>
        <begin position="22"/>
        <end position="157"/>
    </location>
</feature>
<keyword evidence="3" id="KW-0804">Transcription</keyword>
<dbReference type="GO" id="GO:0003677">
    <property type="term" value="F:DNA binding"/>
    <property type="evidence" value="ECO:0007669"/>
    <property type="project" value="UniProtKB-KW"/>
</dbReference>
<dbReference type="Pfam" id="PF12802">
    <property type="entry name" value="MarR_2"/>
    <property type="match status" value="1"/>
</dbReference>
<dbReference type="PROSITE" id="PS50995">
    <property type="entry name" value="HTH_MARR_2"/>
    <property type="match status" value="1"/>
</dbReference>
<dbReference type="InterPro" id="IPR036390">
    <property type="entry name" value="WH_DNA-bd_sf"/>
</dbReference>
<sequence length="166" mass="18604">MDRVDKILAQWHRERPELDVAPMGLIGRISRLSFILRTEMEKTWATFGLNPPSFDVLATLRRSGPPYRLSPGDLIASTMVTSGTMTNRIDKLVAAGLVERTPNPEDGRGFLIGLSDKGFKLIEEAVTVHVETQEKLIAVLSKDERVQLDDALRGFLKKVDEDDFPE</sequence>
<dbReference type="Proteomes" id="UP000287447">
    <property type="component" value="Unassembled WGS sequence"/>
</dbReference>
<dbReference type="SUPFAM" id="SSF46785">
    <property type="entry name" value="Winged helix' DNA-binding domain"/>
    <property type="match status" value="1"/>
</dbReference>
<keyword evidence="2" id="KW-0238">DNA-binding</keyword>
<dbReference type="PANTHER" id="PTHR42756:SF1">
    <property type="entry name" value="TRANSCRIPTIONAL REPRESSOR OF EMRAB OPERON"/>
    <property type="match status" value="1"/>
</dbReference>
<keyword evidence="6" id="KW-1185">Reference proteome</keyword>
<name>A0A3S3UN16_9PROT</name>
<gene>
    <name evidence="5" type="ORF">EOI86_11100</name>
</gene>
<dbReference type="GO" id="GO:0003700">
    <property type="term" value="F:DNA-binding transcription factor activity"/>
    <property type="evidence" value="ECO:0007669"/>
    <property type="project" value="InterPro"/>
</dbReference>
<dbReference type="InterPro" id="IPR023187">
    <property type="entry name" value="Tscrpt_reg_MarR-type_CS"/>
</dbReference>
<accession>A0A3S3UN16</accession>